<dbReference type="RefSeq" id="WP_012448075.1">
    <property type="nucleotide sequence ID" value="NC_010718.1"/>
</dbReference>
<dbReference type="OrthoDB" id="1955035at2"/>
<evidence type="ECO:0000313" key="2">
    <source>
        <dbReference type="Proteomes" id="UP000001683"/>
    </source>
</evidence>
<protein>
    <submittedName>
        <fullName evidence="1">Uncharacterized protein</fullName>
    </submittedName>
</protein>
<name>B2A4N2_NATTJ</name>
<dbReference type="Proteomes" id="UP000001683">
    <property type="component" value="Chromosome"/>
</dbReference>
<dbReference type="AlphaFoldDB" id="B2A4N2"/>
<dbReference type="InParanoid" id="B2A4N2"/>
<reference evidence="1 2" key="2">
    <citation type="journal article" date="2011" name="J. Bacteriol.">
        <title>Complete genome sequence of the anaerobic, halophilic alkalithermophile Natranaerobius thermophilus JW/NM-WN-LF.</title>
        <authorList>
            <person name="Zhao B."/>
            <person name="Mesbah N.M."/>
            <person name="Dalin E."/>
            <person name="Goodwin L."/>
            <person name="Nolan M."/>
            <person name="Pitluck S."/>
            <person name="Chertkov O."/>
            <person name="Brettin T.S."/>
            <person name="Han J."/>
            <person name="Larimer F.W."/>
            <person name="Land M.L."/>
            <person name="Hauser L."/>
            <person name="Kyrpides N."/>
            <person name="Wiegel J."/>
        </authorList>
    </citation>
    <scope>NUCLEOTIDE SEQUENCE [LARGE SCALE GENOMIC DNA]</scope>
    <source>
        <strain evidence="2">ATCC BAA-1301 / DSM 18059 / JW/NM-WN-LF</strain>
    </source>
</reference>
<organism evidence="1 2">
    <name type="scientific">Natranaerobius thermophilus (strain ATCC BAA-1301 / DSM 18059 / JW/NM-WN-LF)</name>
    <dbReference type="NCBI Taxonomy" id="457570"/>
    <lineage>
        <taxon>Bacteria</taxon>
        <taxon>Bacillati</taxon>
        <taxon>Bacillota</taxon>
        <taxon>Clostridia</taxon>
        <taxon>Natranaerobiales</taxon>
        <taxon>Natranaerobiaceae</taxon>
        <taxon>Natranaerobius</taxon>
    </lineage>
</organism>
<dbReference type="EMBL" id="CP001034">
    <property type="protein sequence ID" value="ACB85207.1"/>
    <property type="molecule type" value="Genomic_DNA"/>
</dbReference>
<evidence type="ECO:0000313" key="1">
    <source>
        <dbReference type="EMBL" id="ACB85207.1"/>
    </source>
</evidence>
<accession>B2A4N2</accession>
<proteinExistence type="predicted"/>
<dbReference type="InterPro" id="IPR054055">
    <property type="entry name" value="YpzH"/>
</dbReference>
<keyword evidence="2" id="KW-1185">Reference proteome</keyword>
<dbReference type="Pfam" id="PF21835">
    <property type="entry name" value="YIEGIA_cap"/>
    <property type="match status" value="1"/>
</dbReference>
<reference evidence="1 2" key="1">
    <citation type="submission" date="2008-04" db="EMBL/GenBank/DDBJ databases">
        <title>Complete sequence of chromosome of Natranaerobius thermophilus JW/NM-WN-LF.</title>
        <authorList>
            <consortium name="US DOE Joint Genome Institute"/>
            <person name="Copeland A."/>
            <person name="Lucas S."/>
            <person name="Lapidus A."/>
            <person name="Glavina del Rio T."/>
            <person name="Dalin E."/>
            <person name="Tice H."/>
            <person name="Bruce D."/>
            <person name="Goodwin L."/>
            <person name="Pitluck S."/>
            <person name="Chertkov O."/>
            <person name="Brettin T."/>
            <person name="Detter J.C."/>
            <person name="Han C."/>
            <person name="Kuske C.R."/>
            <person name="Schmutz J."/>
            <person name="Larimer F."/>
            <person name="Land M."/>
            <person name="Hauser L."/>
            <person name="Kyrpides N."/>
            <person name="Lykidis A."/>
            <person name="Mesbah N.M."/>
            <person name="Wiegel J."/>
        </authorList>
    </citation>
    <scope>NUCLEOTIDE SEQUENCE [LARGE SCALE GENOMIC DNA]</scope>
    <source>
        <strain evidence="2">ATCC BAA-1301 / DSM 18059 / JW/NM-WN-LF</strain>
    </source>
</reference>
<dbReference type="HOGENOM" id="CLU_203935_1_0_9"/>
<dbReference type="STRING" id="457570.Nther_1633"/>
<gene>
    <name evidence="1" type="ordered locus">Nther_1633</name>
</gene>
<sequence>MRENIIVALVTIYPEKVSSGTIPIFYENSKEDAERTARIVARITRGIVHSLDNGVLIISS</sequence>
<dbReference type="KEGG" id="nth:Nther_1633"/>